<proteinExistence type="predicted"/>
<dbReference type="RefSeq" id="WP_013385977.1">
    <property type="nucleotide sequence ID" value="NC_014628.2"/>
</dbReference>
<evidence type="ECO:0000313" key="1">
    <source>
        <dbReference type="EMBL" id="ADO59563.1"/>
    </source>
</evidence>
<reference evidence="1 2" key="1">
    <citation type="journal article" date="2011" name="J. Bacteriol.">
        <title>Complete genome sequence of Paenibacillus polymyxa SC2, a strain of plant growth-promoting Rhizobacterium with broad-spectrum antimicrobial activity.</title>
        <authorList>
            <person name="Ma M."/>
            <person name="Wang C."/>
            <person name="Ding Y."/>
            <person name="Li L."/>
            <person name="Shen D."/>
            <person name="Jiang X."/>
            <person name="Guan D."/>
            <person name="Cao F."/>
            <person name="Chen H."/>
            <person name="Feng R."/>
            <person name="Wang X."/>
            <person name="Ge Y."/>
            <person name="Yao L."/>
            <person name="Bing X."/>
            <person name="Yang X."/>
            <person name="Li J."/>
            <person name="Du B."/>
        </authorList>
    </citation>
    <scope>NUCLEOTIDE SEQUENCE [LARGE SCALE GENOMIC DNA]</scope>
    <source>
        <strain evidence="1 2">SC2</strain>
        <plasmid evidence="2">pSC2</plasmid>
    </source>
</reference>
<dbReference type="OrthoDB" id="2352801at2"/>
<dbReference type="Proteomes" id="UP000006868">
    <property type="component" value="Plasmid pSC2"/>
</dbReference>
<name>E3EL01_PAEPS</name>
<sequence length="173" mass="20091">MQIKLSQAVTLQSIIKKRLGELKQERDQLAYLFVAKGDQPDTPEDRTFDQVNIEIEATQMDLLEVESKIAKANSTFCIEWDGRNMTIGDALRLAKLYRDRAREYGDYGSQRDNEIDRSRMLTTPVLKVLTYKPKDYAENAQKLTRKANKISDLIDEANLQNMILYPRYSVYMD</sequence>
<dbReference type="PATRIC" id="fig|886882.15.peg.5774"/>
<dbReference type="Gene3D" id="6.10.320.10">
    <property type="match status" value="1"/>
</dbReference>
<dbReference type="EMBL" id="CP002214">
    <property type="protein sequence ID" value="ADO59563.1"/>
    <property type="molecule type" value="Genomic_DNA"/>
</dbReference>
<dbReference type="HOGENOM" id="CLU_132077_0_0_9"/>
<dbReference type="KEGG" id="ppm:PPSC2_27285"/>
<evidence type="ECO:0000313" key="2">
    <source>
        <dbReference type="Proteomes" id="UP000006868"/>
    </source>
</evidence>
<dbReference type="eggNOG" id="ENOG5030BTC">
    <property type="taxonomic scope" value="Bacteria"/>
</dbReference>
<accession>E3EL01</accession>
<gene>
    <name evidence="1" type="ORF">PPSC2_27285</name>
</gene>
<keyword evidence="1" id="KW-0614">Plasmid</keyword>
<protein>
    <submittedName>
        <fullName evidence="1">Uncharacterized protein</fullName>
    </submittedName>
</protein>
<geneLocation type="plasmid" evidence="1 2">
    <name>pSC2</name>
</geneLocation>
<dbReference type="AlphaFoldDB" id="E3EL01"/>
<organism evidence="1 2">
    <name type="scientific">Paenibacillus polymyxa (strain SC2)</name>
    <name type="common">Bacillus polymyxa</name>
    <dbReference type="NCBI Taxonomy" id="886882"/>
    <lineage>
        <taxon>Bacteria</taxon>
        <taxon>Bacillati</taxon>
        <taxon>Bacillota</taxon>
        <taxon>Bacilli</taxon>
        <taxon>Bacillales</taxon>
        <taxon>Paenibacillaceae</taxon>
        <taxon>Paenibacillus</taxon>
    </lineage>
</organism>